<reference evidence="1 2" key="1">
    <citation type="submission" date="2023-06" db="EMBL/GenBank/DDBJ databases">
        <authorList>
            <person name="Oyuntsetseg B."/>
            <person name="Kim S.B."/>
        </authorList>
    </citation>
    <scope>NUCLEOTIDE SEQUENCE [LARGE SCALE GENOMIC DNA]</scope>
    <source>
        <strain evidence="1 2">4-36</strain>
    </source>
</reference>
<evidence type="ECO:0000313" key="1">
    <source>
        <dbReference type="EMBL" id="WIY01854.1"/>
    </source>
</evidence>
<dbReference type="Proteomes" id="UP001239397">
    <property type="component" value="Chromosome"/>
</dbReference>
<keyword evidence="2" id="KW-1185">Reference proteome</keyword>
<accession>A0A9Y2JQU4</accession>
<dbReference type="AlphaFoldDB" id="A0A9Y2JQU4"/>
<organism evidence="1 2">
    <name type="scientific">Amycolatopsis mongoliensis</name>
    <dbReference type="NCBI Taxonomy" id="715475"/>
    <lineage>
        <taxon>Bacteria</taxon>
        <taxon>Bacillati</taxon>
        <taxon>Actinomycetota</taxon>
        <taxon>Actinomycetes</taxon>
        <taxon>Pseudonocardiales</taxon>
        <taxon>Pseudonocardiaceae</taxon>
        <taxon>Amycolatopsis</taxon>
    </lineage>
</organism>
<name>A0A9Y2JQU4_9PSEU</name>
<dbReference type="RefSeq" id="WP_285998292.1">
    <property type="nucleotide sequence ID" value="NZ_CP127295.1"/>
</dbReference>
<dbReference type="EMBL" id="CP127295">
    <property type="protein sequence ID" value="WIY01854.1"/>
    <property type="molecule type" value="Genomic_DNA"/>
</dbReference>
<gene>
    <name evidence="1" type="ORF">QRX60_48945</name>
</gene>
<protein>
    <submittedName>
        <fullName evidence="1">Uncharacterized protein</fullName>
    </submittedName>
</protein>
<sequence length="66" mass="6803">MNHDTIVAGLTASEADGLACVACGADYLRVRVPHVPVGRSVTDSQVFACVGCCLDDAQRAAGGVRR</sequence>
<evidence type="ECO:0000313" key="2">
    <source>
        <dbReference type="Proteomes" id="UP001239397"/>
    </source>
</evidence>
<proteinExistence type="predicted"/>
<dbReference type="KEGG" id="amog:QRX60_48945"/>